<evidence type="ECO:0000313" key="7">
    <source>
        <dbReference type="Proteomes" id="UP000193529"/>
    </source>
</evidence>
<protein>
    <recommendedName>
        <fullName evidence="5">HTH tetR-type domain-containing protein</fullName>
    </recommendedName>
</protein>
<keyword evidence="2 4" id="KW-0238">DNA-binding</keyword>
<organism evidence="6 7">
    <name type="scientific">Mycobacterium palustre</name>
    <dbReference type="NCBI Taxonomy" id="153971"/>
    <lineage>
        <taxon>Bacteria</taxon>
        <taxon>Bacillati</taxon>
        <taxon>Actinomycetota</taxon>
        <taxon>Actinomycetes</taxon>
        <taxon>Mycobacteriales</taxon>
        <taxon>Mycobacteriaceae</taxon>
        <taxon>Mycobacterium</taxon>
        <taxon>Mycobacterium simiae complex</taxon>
    </lineage>
</organism>
<accession>A0A1X1ZNH1</accession>
<dbReference type="AlphaFoldDB" id="A0A1X1ZNH1"/>
<dbReference type="InterPro" id="IPR011075">
    <property type="entry name" value="TetR_C"/>
</dbReference>
<dbReference type="SUPFAM" id="SSF46689">
    <property type="entry name" value="Homeodomain-like"/>
    <property type="match status" value="1"/>
</dbReference>
<keyword evidence="1" id="KW-0805">Transcription regulation</keyword>
<evidence type="ECO:0000256" key="3">
    <source>
        <dbReference type="ARBA" id="ARBA00023163"/>
    </source>
</evidence>
<evidence type="ECO:0000256" key="1">
    <source>
        <dbReference type="ARBA" id="ARBA00023015"/>
    </source>
</evidence>
<reference evidence="6 7" key="1">
    <citation type="submission" date="2016-01" db="EMBL/GenBank/DDBJ databases">
        <title>The new phylogeny of the genus Mycobacterium.</title>
        <authorList>
            <person name="Tarcisio F."/>
            <person name="Conor M."/>
            <person name="Antonella G."/>
            <person name="Elisabetta G."/>
            <person name="Giulia F.S."/>
            <person name="Sara T."/>
            <person name="Anna F."/>
            <person name="Clotilde B."/>
            <person name="Roberto B."/>
            <person name="Veronica D.S."/>
            <person name="Fabio R."/>
            <person name="Monica P."/>
            <person name="Olivier J."/>
            <person name="Enrico T."/>
            <person name="Nicola S."/>
        </authorList>
    </citation>
    <scope>NUCLEOTIDE SEQUENCE [LARGE SCALE GENOMIC DNA]</scope>
    <source>
        <strain evidence="6 7">DSM 44572</strain>
    </source>
</reference>
<keyword evidence="7" id="KW-1185">Reference proteome</keyword>
<keyword evidence="3" id="KW-0804">Transcription</keyword>
<dbReference type="GO" id="GO:0003700">
    <property type="term" value="F:DNA-binding transcription factor activity"/>
    <property type="evidence" value="ECO:0007669"/>
    <property type="project" value="TreeGrafter"/>
</dbReference>
<dbReference type="PANTHER" id="PTHR30055:SF148">
    <property type="entry name" value="TETR-FAMILY TRANSCRIPTIONAL REGULATOR"/>
    <property type="match status" value="1"/>
</dbReference>
<evidence type="ECO:0000256" key="4">
    <source>
        <dbReference type="PROSITE-ProRule" id="PRU00335"/>
    </source>
</evidence>
<dbReference type="PRINTS" id="PR00455">
    <property type="entry name" value="HTHTETR"/>
</dbReference>
<dbReference type="STRING" id="153971.AWC19_08995"/>
<dbReference type="InterPro" id="IPR050109">
    <property type="entry name" value="HTH-type_TetR-like_transc_reg"/>
</dbReference>
<evidence type="ECO:0000256" key="2">
    <source>
        <dbReference type="ARBA" id="ARBA00023125"/>
    </source>
</evidence>
<dbReference type="Proteomes" id="UP000193529">
    <property type="component" value="Unassembled WGS sequence"/>
</dbReference>
<dbReference type="Pfam" id="PF00440">
    <property type="entry name" value="TetR_N"/>
    <property type="match status" value="1"/>
</dbReference>
<feature type="DNA-binding region" description="H-T-H motif" evidence="4">
    <location>
        <begin position="39"/>
        <end position="58"/>
    </location>
</feature>
<dbReference type="Pfam" id="PF16859">
    <property type="entry name" value="TetR_C_11"/>
    <property type="match status" value="1"/>
</dbReference>
<name>A0A1X1ZNH1_9MYCO</name>
<dbReference type="RefSeq" id="WP_211284920.1">
    <property type="nucleotide sequence ID" value="NZ_JACKRZ010000356.1"/>
</dbReference>
<dbReference type="InterPro" id="IPR036271">
    <property type="entry name" value="Tet_transcr_reg_TetR-rel_C_sf"/>
</dbReference>
<comment type="caution">
    <text evidence="6">The sequence shown here is derived from an EMBL/GenBank/DDBJ whole genome shotgun (WGS) entry which is preliminary data.</text>
</comment>
<dbReference type="GO" id="GO:0000976">
    <property type="term" value="F:transcription cis-regulatory region binding"/>
    <property type="evidence" value="ECO:0007669"/>
    <property type="project" value="TreeGrafter"/>
</dbReference>
<sequence length="198" mass="21762">MTATQRRPHTGSRRNDAARRAILDAAAELLAAADSPPITVGAIAERAGVGKQTIYRWWPTKSEVLLDAMIDRARRVAPTPDSGDLHTDLRQFLRSTFAAAPENRRLLLGVLREALADGATMERLAAFTAARRHELAHILDRARARGQLHGLRPTQAAVDQAFGLLWYRMIFGHQPLDSRAADDLATALTTQLQNSQEG</sequence>
<evidence type="ECO:0000259" key="5">
    <source>
        <dbReference type="PROSITE" id="PS50977"/>
    </source>
</evidence>
<dbReference type="EMBL" id="LQPJ01000101">
    <property type="protein sequence ID" value="ORW24631.1"/>
    <property type="molecule type" value="Genomic_DNA"/>
</dbReference>
<dbReference type="PROSITE" id="PS50977">
    <property type="entry name" value="HTH_TETR_2"/>
    <property type="match status" value="1"/>
</dbReference>
<proteinExistence type="predicted"/>
<dbReference type="Gene3D" id="1.10.357.10">
    <property type="entry name" value="Tetracycline Repressor, domain 2"/>
    <property type="match status" value="1"/>
</dbReference>
<evidence type="ECO:0000313" key="6">
    <source>
        <dbReference type="EMBL" id="ORW24631.1"/>
    </source>
</evidence>
<feature type="domain" description="HTH tetR-type" evidence="5">
    <location>
        <begin position="16"/>
        <end position="76"/>
    </location>
</feature>
<dbReference type="Gene3D" id="1.10.10.60">
    <property type="entry name" value="Homeodomain-like"/>
    <property type="match status" value="1"/>
</dbReference>
<dbReference type="SUPFAM" id="SSF48498">
    <property type="entry name" value="Tetracyclin repressor-like, C-terminal domain"/>
    <property type="match status" value="1"/>
</dbReference>
<dbReference type="InterPro" id="IPR001647">
    <property type="entry name" value="HTH_TetR"/>
</dbReference>
<gene>
    <name evidence="6" type="ORF">AWC19_08995</name>
</gene>
<dbReference type="PANTHER" id="PTHR30055">
    <property type="entry name" value="HTH-TYPE TRANSCRIPTIONAL REGULATOR RUTR"/>
    <property type="match status" value="1"/>
</dbReference>
<dbReference type="InterPro" id="IPR009057">
    <property type="entry name" value="Homeodomain-like_sf"/>
</dbReference>